<gene>
    <name evidence="1" type="ORF">Tci_049604</name>
</gene>
<comment type="caution">
    <text evidence="1">The sequence shown here is derived from an EMBL/GenBank/DDBJ whole genome shotgun (WGS) entry which is preliminary data.</text>
</comment>
<sequence>MLLLLPRKRLCIKTSIGDNIFESFKIIVKDVNDDALSENGKEDSYSEADIIPETVFEKGKVKSSNIKEKSNEVQQEAQSEDPFKIYDLFKTKHPVSNVARQYEDEPMYPPGFTPCDNSVNIDSSFYRAKIHQKESSEKENGSKTCFKEDVNASVCSGHFKKAFDSFVADTWRSNNILESNVMLKLIKKLKLLKGCIRTLVHDKKERSQNLKKCLKNKLSDIDISLDKGEATSAMLDERLNIMNDLTSLKNNVSLELTQKAKIKWAIESDEISNSFHGIIDKHRNNLMFMLLLLMESGLRSLMLLKMNFFLTLRSIQLSMYWSLIEDDVLEVVKYFFQYGYCHKGANSSFFALISKIPGAKMVKDFRPISLIRSLYKNISKLLANRLVTVMSDLVNEVQSAFIANRVLDYFFRASGLCINLHKSKLIGIAVDQSMVEAATSNIGCMALNLPFSYLRIIIGGNMSRIKVWDDVINKFLCRLSKWKMKILSIGGRFTLLKSVLGASPIYFMTMFNAPIQVLKKLEYIRNHFFIGVDSNVRKMMLIKWDNVLASKEKGGLGVLSFYALNRALTFKWIWRFCTQGSSLWSRVINLIHGEDGKIGKSFKHENMSNWNNNTRGITLLQNNGIDLLVENKMVHSSLASSLRRNPRGSIEQVQMANLISNLEGFTLPNMHDRRRWSLSGDGEFLVASVRNLIDDRTLAEVGAKTHWIKYVSIKVNILAWRIKLNNLPSRLNLSRRGLDLDTIFVPLVIRQWNLAITSSLVALW</sequence>
<proteinExistence type="predicted"/>
<accession>A0A6L2MUF0</accession>
<organism evidence="1">
    <name type="scientific">Tanacetum cinerariifolium</name>
    <name type="common">Dalmatian daisy</name>
    <name type="synonym">Chrysanthemum cinerariifolium</name>
    <dbReference type="NCBI Taxonomy" id="118510"/>
    <lineage>
        <taxon>Eukaryota</taxon>
        <taxon>Viridiplantae</taxon>
        <taxon>Streptophyta</taxon>
        <taxon>Embryophyta</taxon>
        <taxon>Tracheophyta</taxon>
        <taxon>Spermatophyta</taxon>
        <taxon>Magnoliopsida</taxon>
        <taxon>eudicotyledons</taxon>
        <taxon>Gunneridae</taxon>
        <taxon>Pentapetalae</taxon>
        <taxon>asterids</taxon>
        <taxon>campanulids</taxon>
        <taxon>Asterales</taxon>
        <taxon>Asteraceae</taxon>
        <taxon>Asteroideae</taxon>
        <taxon>Anthemideae</taxon>
        <taxon>Anthemidinae</taxon>
        <taxon>Tanacetum</taxon>
    </lineage>
</organism>
<dbReference type="PANTHER" id="PTHR33116">
    <property type="entry name" value="REVERSE TRANSCRIPTASE ZINC-BINDING DOMAIN-CONTAINING PROTEIN-RELATED-RELATED"/>
    <property type="match status" value="1"/>
</dbReference>
<dbReference type="AlphaFoldDB" id="A0A6L2MUF0"/>
<evidence type="ECO:0000313" key="1">
    <source>
        <dbReference type="EMBL" id="GEU77626.1"/>
    </source>
</evidence>
<keyword evidence="1" id="KW-0548">Nucleotidyltransferase</keyword>
<protein>
    <submittedName>
        <fullName evidence="1">RNA-directed DNA polymerase, eukaryota, reverse transcriptase zinc-binding domain protein</fullName>
    </submittedName>
</protein>
<keyword evidence="1" id="KW-0695">RNA-directed DNA polymerase</keyword>
<reference evidence="1" key="1">
    <citation type="journal article" date="2019" name="Sci. Rep.">
        <title>Draft genome of Tanacetum cinerariifolium, the natural source of mosquito coil.</title>
        <authorList>
            <person name="Yamashiro T."/>
            <person name="Shiraishi A."/>
            <person name="Satake H."/>
            <person name="Nakayama K."/>
        </authorList>
    </citation>
    <scope>NUCLEOTIDE SEQUENCE</scope>
</reference>
<keyword evidence="1" id="KW-0808">Transferase</keyword>
<name>A0A6L2MUF0_TANCI</name>
<dbReference type="PANTHER" id="PTHR33116:SF79">
    <property type="entry name" value="REVERSE TRANSCRIPTASE DOMAIN, ZINC FINGER, CCHC-TYPE-RELATED"/>
    <property type="match status" value="1"/>
</dbReference>
<dbReference type="GO" id="GO:0003964">
    <property type="term" value="F:RNA-directed DNA polymerase activity"/>
    <property type="evidence" value="ECO:0007669"/>
    <property type="project" value="UniProtKB-KW"/>
</dbReference>
<dbReference type="EMBL" id="BKCJ010007512">
    <property type="protein sequence ID" value="GEU77626.1"/>
    <property type="molecule type" value="Genomic_DNA"/>
</dbReference>